<comment type="similarity">
    <text evidence="2 6">Belongs to the peptidase S10 family.</text>
</comment>
<protein>
    <recommendedName>
        <fullName evidence="6">Carboxypeptidase</fullName>
        <ecNumber evidence="6">3.4.16.-</ecNumber>
    </recommendedName>
</protein>
<dbReference type="Gene3D" id="3.40.50.1820">
    <property type="entry name" value="alpha/beta hydrolase"/>
    <property type="match status" value="1"/>
</dbReference>
<dbReference type="SUPFAM" id="SSF53474">
    <property type="entry name" value="alpha/beta-Hydrolases"/>
    <property type="match status" value="1"/>
</dbReference>
<evidence type="ECO:0000256" key="1">
    <source>
        <dbReference type="ARBA" id="ARBA00004613"/>
    </source>
</evidence>
<evidence type="ECO:0000256" key="5">
    <source>
        <dbReference type="ARBA" id="ARBA00023180"/>
    </source>
</evidence>
<keyword evidence="3" id="KW-0964">Secreted</keyword>
<evidence type="ECO:0000256" key="6">
    <source>
        <dbReference type="RuleBase" id="RU361156"/>
    </source>
</evidence>
<dbReference type="OrthoDB" id="443318at2759"/>
<reference evidence="8" key="2">
    <citation type="submission" date="2025-08" db="UniProtKB">
        <authorList>
            <consortium name="RefSeq"/>
        </authorList>
    </citation>
    <scope>IDENTIFICATION</scope>
    <source>
        <tissue evidence="8">Leaf</tissue>
    </source>
</reference>
<dbReference type="RefSeq" id="XP_031396800.1">
    <property type="nucleotide sequence ID" value="XM_031540940.1"/>
</dbReference>
<reference evidence="7" key="1">
    <citation type="journal article" date="2020" name="Plant Biotechnol. J.">
        <title>The pomegranate (Punica granatum L.) draft genome dissects genetic divergence between soft- and hard-seeded cultivars.</title>
        <authorList>
            <person name="Luo X."/>
            <person name="Li H."/>
            <person name="Wu Z."/>
            <person name="Yao W."/>
            <person name="Zhao P."/>
            <person name="Cao D."/>
            <person name="Yu H."/>
            <person name="Li K."/>
            <person name="Poudel K."/>
            <person name="Zhao D."/>
            <person name="Zhang F."/>
            <person name="Xia X."/>
            <person name="Chen L."/>
            <person name="Wang Q."/>
            <person name="Jing D."/>
            <person name="Cao S."/>
        </authorList>
    </citation>
    <scope>NUCLEOTIDE SEQUENCE [LARGE SCALE GENOMIC DNA]</scope>
    <source>
        <strain evidence="7">cv. Tunisia</strain>
    </source>
</reference>
<proteinExistence type="inferred from homology"/>
<dbReference type="GO" id="GO:0005773">
    <property type="term" value="C:vacuole"/>
    <property type="evidence" value="ECO:0007669"/>
    <property type="project" value="TreeGrafter"/>
</dbReference>
<keyword evidence="6" id="KW-0645">Protease</keyword>
<keyword evidence="7" id="KW-1185">Reference proteome</keyword>
<dbReference type="Pfam" id="PF00450">
    <property type="entry name" value="Peptidase_S10"/>
    <property type="match status" value="1"/>
</dbReference>
<dbReference type="Proteomes" id="UP000515151">
    <property type="component" value="Chromosome 1"/>
</dbReference>
<dbReference type="InterPro" id="IPR029058">
    <property type="entry name" value="AB_hydrolase_fold"/>
</dbReference>
<accession>A0A6P8DKJ6</accession>
<dbReference type="GeneID" id="116207841"/>
<name>A0A6P8DKJ6_PUNGR</name>
<comment type="subcellular location">
    <subcellularLocation>
        <location evidence="1">Secreted</location>
    </subcellularLocation>
</comment>
<keyword evidence="5" id="KW-0325">Glycoprotein</keyword>
<gene>
    <name evidence="8" type="primary">LOC116207841</name>
</gene>
<keyword evidence="4" id="KW-0732">Signal</keyword>
<evidence type="ECO:0000313" key="7">
    <source>
        <dbReference type="Proteomes" id="UP000515151"/>
    </source>
</evidence>
<organism evidence="7 8">
    <name type="scientific">Punica granatum</name>
    <name type="common">Pomegranate</name>
    <dbReference type="NCBI Taxonomy" id="22663"/>
    <lineage>
        <taxon>Eukaryota</taxon>
        <taxon>Viridiplantae</taxon>
        <taxon>Streptophyta</taxon>
        <taxon>Embryophyta</taxon>
        <taxon>Tracheophyta</taxon>
        <taxon>Spermatophyta</taxon>
        <taxon>Magnoliopsida</taxon>
        <taxon>eudicotyledons</taxon>
        <taxon>Gunneridae</taxon>
        <taxon>Pentapetalae</taxon>
        <taxon>rosids</taxon>
        <taxon>malvids</taxon>
        <taxon>Myrtales</taxon>
        <taxon>Lythraceae</taxon>
        <taxon>Punica</taxon>
    </lineage>
</organism>
<keyword evidence="6" id="KW-0121">Carboxypeptidase</keyword>
<evidence type="ECO:0000313" key="8">
    <source>
        <dbReference type="RefSeq" id="XP_031396800.1"/>
    </source>
</evidence>
<evidence type="ECO:0000256" key="3">
    <source>
        <dbReference type="ARBA" id="ARBA00022525"/>
    </source>
</evidence>
<dbReference type="PRINTS" id="PR00724">
    <property type="entry name" value="CRBOXYPTASEC"/>
</dbReference>
<dbReference type="PROSITE" id="PS00131">
    <property type="entry name" value="CARBOXYPEPT_SER_SER"/>
    <property type="match status" value="1"/>
</dbReference>
<dbReference type="GO" id="GO:0006508">
    <property type="term" value="P:proteolysis"/>
    <property type="evidence" value="ECO:0007669"/>
    <property type="project" value="UniProtKB-KW"/>
</dbReference>
<dbReference type="AlphaFoldDB" id="A0A6P8DKJ6"/>
<keyword evidence="6" id="KW-0378">Hydrolase</keyword>
<dbReference type="InterPro" id="IPR001563">
    <property type="entry name" value="Peptidase_S10"/>
</dbReference>
<evidence type="ECO:0000256" key="2">
    <source>
        <dbReference type="ARBA" id="ARBA00009431"/>
    </source>
</evidence>
<dbReference type="InterPro" id="IPR018202">
    <property type="entry name" value="Ser_caboxypep_ser_AS"/>
</dbReference>
<dbReference type="EC" id="3.4.16.-" evidence="6"/>
<dbReference type="PANTHER" id="PTHR11802:SF132">
    <property type="entry name" value="SERINE CARBOXYPEPTIDASE-LIKE 36-RELATED"/>
    <property type="match status" value="1"/>
</dbReference>
<dbReference type="GO" id="GO:0004185">
    <property type="term" value="F:serine-type carboxypeptidase activity"/>
    <property type="evidence" value="ECO:0007669"/>
    <property type="project" value="UniProtKB-UniRule"/>
</dbReference>
<evidence type="ECO:0000256" key="4">
    <source>
        <dbReference type="ARBA" id="ARBA00022729"/>
    </source>
</evidence>
<dbReference type="PANTHER" id="PTHR11802">
    <property type="entry name" value="SERINE PROTEASE FAMILY S10 SERINE CARBOXYPEPTIDASE"/>
    <property type="match status" value="1"/>
</dbReference>
<sequence>MGLLAYCFSSPGVRPWFRRGPRSHGITDPADVPGSFYNAKLFGNSNGNIDTSDFSTATPELLAFDNEVNTDLHQTGSANDCYSGNLSRSRPATVGLKDNDRIWRLPGQPPVQFDQYAGYVTVDASKEIALFYYFVVAEKSKNDSLPLLLWLNGGPGRSSLAYGAMQELGPSESIVMGRRCTETNFHGITDHLTIYTAANVLFLESPVGIGFSYSNTWTNYTANEDGKTATLNYKFLMNWLNRFPEYRGQDFYIAGESYAGHYVPQLAHHILARNRGRPTITASSTSKES</sequence>
<dbReference type="GO" id="GO:0005576">
    <property type="term" value="C:extracellular region"/>
    <property type="evidence" value="ECO:0007669"/>
    <property type="project" value="UniProtKB-SubCell"/>
</dbReference>